<evidence type="ECO:0000313" key="2">
    <source>
        <dbReference type="Proteomes" id="UP000499080"/>
    </source>
</evidence>
<keyword evidence="2" id="KW-1185">Reference proteome</keyword>
<gene>
    <name evidence="1" type="ORF">AVEN_65354_1</name>
</gene>
<reference evidence="1 2" key="1">
    <citation type="journal article" date="2019" name="Sci. Rep.">
        <title>Orb-weaving spider Araneus ventricosus genome elucidates the spidroin gene catalogue.</title>
        <authorList>
            <person name="Kono N."/>
            <person name="Nakamura H."/>
            <person name="Ohtoshi R."/>
            <person name="Moran D.A.P."/>
            <person name="Shinohara A."/>
            <person name="Yoshida Y."/>
            <person name="Fujiwara M."/>
            <person name="Mori M."/>
            <person name="Tomita M."/>
            <person name="Arakawa K."/>
        </authorList>
    </citation>
    <scope>NUCLEOTIDE SEQUENCE [LARGE SCALE GENOMIC DNA]</scope>
</reference>
<name>A0A4Y2H7V0_ARAVE</name>
<evidence type="ECO:0000313" key="1">
    <source>
        <dbReference type="EMBL" id="GBM61221.1"/>
    </source>
</evidence>
<dbReference type="Proteomes" id="UP000499080">
    <property type="component" value="Unassembled WGS sequence"/>
</dbReference>
<dbReference type="AlphaFoldDB" id="A0A4Y2H7V0"/>
<accession>A0A4Y2H7V0</accession>
<organism evidence="1 2">
    <name type="scientific">Araneus ventricosus</name>
    <name type="common">Orbweaver spider</name>
    <name type="synonym">Epeira ventricosa</name>
    <dbReference type="NCBI Taxonomy" id="182803"/>
    <lineage>
        <taxon>Eukaryota</taxon>
        <taxon>Metazoa</taxon>
        <taxon>Ecdysozoa</taxon>
        <taxon>Arthropoda</taxon>
        <taxon>Chelicerata</taxon>
        <taxon>Arachnida</taxon>
        <taxon>Araneae</taxon>
        <taxon>Araneomorphae</taxon>
        <taxon>Entelegynae</taxon>
        <taxon>Araneoidea</taxon>
        <taxon>Araneidae</taxon>
        <taxon>Araneus</taxon>
    </lineage>
</organism>
<sequence>MAPVHTFIRALPRDFHAPWERRDCSEFHRPQVAFERLEVCQVKRLFRIPPTTSTPSSDSWFSKPRAVSTDHKYALERLEVCQVTRRGNGATVRNSTDHKYTLERLEVCQVTRLFEIPPTTSTPLSDSWFSKPRAVSTDHKYALERLEVCQVTRRGNGATVRNSTDHKYALERLVVFQATCRVHRSQVRPRATRGSELKIDCKITSFINAKQVKLIKRSSTWKPTASNHSACNQQGHRQLPHLYACQILPVTGNACRVRCETKVVLGNQTQHGSGQIIPECCFIIILITIVSR</sequence>
<proteinExistence type="predicted"/>
<protein>
    <submittedName>
        <fullName evidence="1">Uncharacterized protein</fullName>
    </submittedName>
</protein>
<comment type="caution">
    <text evidence="1">The sequence shown here is derived from an EMBL/GenBank/DDBJ whole genome shotgun (WGS) entry which is preliminary data.</text>
</comment>
<dbReference type="EMBL" id="BGPR01001757">
    <property type="protein sequence ID" value="GBM61221.1"/>
    <property type="molecule type" value="Genomic_DNA"/>
</dbReference>